<evidence type="ECO:0000259" key="1">
    <source>
        <dbReference type="Pfam" id="PF03869"/>
    </source>
</evidence>
<dbReference type="InterPro" id="IPR005569">
    <property type="entry name" value="Arc_DNA-bd_dom"/>
</dbReference>
<dbReference type="GO" id="GO:0006355">
    <property type="term" value="P:regulation of DNA-templated transcription"/>
    <property type="evidence" value="ECO:0007669"/>
    <property type="project" value="InterPro"/>
</dbReference>
<dbReference type="Proteomes" id="UP000003811">
    <property type="component" value="Plasmid pPma4326F"/>
</dbReference>
<evidence type="ECO:0000313" key="2">
    <source>
        <dbReference type="EMBL" id="QHF00706.1"/>
    </source>
</evidence>
<dbReference type="AlphaFoldDB" id="A0A8T8CAQ3"/>
<dbReference type="InterPro" id="IPR010985">
    <property type="entry name" value="Ribbon_hlx_hlx"/>
</dbReference>
<organism evidence="2 3">
    <name type="scientific">Pseudomonas syringae pv. maculicola str. ES4326</name>
    <dbReference type="NCBI Taxonomy" id="629265"/>
    <lineage>
        <taxon>Bacteria</taxon>
        <taxon>Pseudomonadati</taxon>
        <taxon>Pseudomonadota</taxon>
        <taxon>Gammaproteobacteria</taxon>
        <taxon>Pseudomonadales</taxon>
        <taxon>Pseudomonadaceae</taxon>
        <taxon>Pseudomonas</taxon>
    </lineage>
</organism>
<feature type="domain" description="Arc-like DNA binding" evidence="1">
    <location>
        <begin position="39"/>
        <end position="73"/>
    </location>
</feature>
<dbReference type="SUPFAM" id="SSF47598">
    <property type="entry name" value="Ribbon-helix-helix"/>
    <property type="match status" value="1"/>
</dbReference>
<dbReference type="Gene3D" id="1.10.1220.10">
    <property type="entry name" value="Met repressor-like"/>
    <property type="match status" value="1"/>
</dbReference>
<dbReference type="GO" id="GO:0003677">
    <property type="term" value="F:DNA binding"/>
    <property type="evidence" value="ECO:0007669"/>
    <property type="project" value="UniProtKB-KW"/>
</dbReference>
<protein>
    <submittedName>
        <fullName evidence="2">Arc family DNA-binding protein</fullName>
    </submittedName>
</protein>
<dbReference type="EMBL" id="CP047261">
    <property type="protein sequence ID" value="QHF00706.1"/>
    <property type="molecule type" value="Genomic_DNA"/>
</dbReference>
<keyword evidence="2" id="KW-0238">DNA-binding</keyword>
<dbReference type="InterPro" id="IPR013321">
    <property type="entry name" value="Arc_rbn_hlx_hlx"/>
</dbReference>
<gene>
    <name evidence="2" type="ORF">PMA4326_029900</name>
</gene>
<reference evidence="2 3" key="1">
    <citation type="journal article" date="2011" name="PLoS Pathog.">
        <title>Dynamic evolution of pathogenicity revealed by sequencing and comparative genomics of 19 Pseudomonas syringae isolates.</title>
        <authorList>
            <person name="Baltrus D.A."/>
            <person name="Nishimura M.T."/>
            <person name="Romanchuk A."/>
            <person name="Chang J.H."/>
            <person name="Mukhtar M.S."/>
            <person name="Cherkis K."/>
            <person name="Roach J."/>
            <person name="Grant S.R."/>
            <person name="Jones C.D."/>
            <person name="Dangl J.L."/>
        </authorList>
    </citation>
    <scope>NUCLEOTIDE SEQUENCE [LARGE SCALE GENOMIC DNA]</scope>
    <source>
        <strain evidence="2 3">ES4326</strain>
    </source>
</reference>
<sequence>MGSADNAGCLIDYRPEPDTMISSTSLTSTPDSAFPAAPSRTAEKFVLRIPIALKEAIEEVARSQFRSFNSEVALAVISQFESHRRLITMRNSLAIRLGAEVADEVLSKLRRIDPEDGDVQGFNVRFPEGLRDEVKTSSADTMKIAIANACADWVYYSQQIEGLLKRCEDPDIQFPSKVVKH</sequence>
<proteinExistence type="predicted"/>
<keyword evidence="2" id="KW-0614">Plasmid</keyword>
<dbReference type="RefSeq" id="WP_007250594.1">
    <property type="nucleotide sequence ID" value="NZ_CP047261.1"/>
</dbReference>
<dbReference type="Pfam" id="PF03869">
    <property type="entry name" value="Arc"/>
    <property type="match status" value="1"/>
</dbReference>
<evidence type="ECO:0000313" key="3">
    <source>
        <dbReference type="Proteomes" id="UP000003811"/>
    </source>
</evidence>
<accession>A0A8T8CAQ3</accession>
<geneLocation type="plasmid" evidence="2 3">
    <name>pPma4326F</name>
</geneLocation>
<name>A0A8T8CAQ3_PSEYM</name>